<name>A0A2T0BCZ0_9CLOT</name>
<reference evidence="1 2" key="1">
    <citation type="submission" date="2018-03" db="EMBL/GenBank/DDBJ databases">
        <title>Genome sequence of Clostridium vincentii DSM 10228.</title>
        <authorList>
            <person name="Poehlein A."/>
            <person name="Daniel R."/>
        </authorList>
    </citation>
    <scope>NUCLEOTIDE SEQUENCE [LARGE SCALE GENOMIC DNA]</scope>
    <source>
        <strain evidence="1 2">DSM 10228</strain>
    </source>
</reference>
<dbReference type="SUPFAM" id="SSF52266">
    <property type="entry name" value="SGNH hydrolase"/>
    <property type="match status" value="1"/>
</dbReference>
<proteinExistence type="predicted"/>
<dbReference type="AlphaFoldDB" id="A0A2T0BCZ0"/>
<protein>
    <recommendedName>
        <fullName evidence="3">SGNH hydrolase-type esterase domain-containing protein</fullName>
    </recommendedName>
</protein>
<dbReference type="OrthoDB" id="1838716at2"/>
<comment type="caution">
    <text evidence="1">The sequence shown here is derived from an EMBL/GenBank/DDBJ whole genome shotgun (WGS) entry which is preliminary data.</text>
</comment>
<evidence type="ECO:0000313" key="2">
    <source>
        <dbReference type="Proteomes" id="UP000239471"/>
    </source>
</evidence>
<dbReference type="RefSeq" id="WP_106060198.1">
    <property type="nucleotide sequence ID" value="NZ_PVXQ01000024.1"/>
</dbReference>
<evidence type="ECO:0000313" key="1">
    <source>
        <dbReference type="EMBL" id="PRR81751.1"/>
    </source>
</evidence>
<sequence length="284" mass="31526">MLNKLQIYKSIKATGEAIVLLQEYDMGFTVDSIDICTIEIEKIGRGLNITVHNADFTKYFTIFREATPKGFISYPLHTYGFDQGTLQGKTVIAAVGGDIKILSFTQYLHAKKYPKLYIIGDSITEAFGVNYNEGFSSLIQQRLGVNDCVISGVAGASLTSAFTRMQQDLNSIQPTNCLMFLGTNYQSDYATKIAEIKTYLFNKGIELYICTVPTQKDVSDYIKTLTGVTIIDLYNAFNTNDVINQDYYTNTDTLGNVSYDVHPNGVGHAKIISLVKQSAKEILV</sequence>
<dbReference type="Proteomes" id="UP000239471">
    <property type="component" value="Unassembled WGS sequence"/>
</dbReference>
<keyword evidence="2" id="KW-1185">Reference proteome</keyword>
<evidence type="ECO:0008006" key="3">
    <source>
        <dbReference type="Google" id="ProtNLM"/>
    </source>
</evidence>
<accession>A0A2T0BCZ0</accession>
<dbReference type="EMBL" id="PVXQ01000024">
    <property type="protein sequence ID" value="PRR81751.1"/>
    <property type="molecule type" value="Genomic_DNA"/>
</dbReference>
<dbReference type="CDD" id="cd00229">
    <property type="entry name" value="SGNH_hydrolase"/>
    <property type="match status" value="1"/>
</dbReference>
<organism evidence="1 2">
    <name type="scientific">Clostridium vincentii</name>
    <dbReference type="NCBI Taxonomy" id="52704"/>
    <lineage>
        <taxon>Bacteria</taxon>
        <taxon>Bacillati</taxon>
        <taxon>Bacillota</taxon>
        <taxon>Clostridia</taxon>
        <taxon>Eubacteriales</taxon>
        <taxon>Clostridiaceae</taxon>
        <taxon>Clostridium</taxon>
    </lineage>
</organism>
<gene>
    <name evidence="1" type="ORF">CLVI_22400</name>
</gene>
<dbReference type="InterPro" id="IPR036514">
    <property type="entry name" value="SGNH_hydro_sf"/>
</dbReference>
<dbReference type="Gene3D" id="3.40.50.1110">
    <property type="entry name" value="SGNH hydrolase"/>
    <property type="match status" value="1"/>
</dbReference>